<dbReference type="SUPFAM" id="SSF53474">
    <property type="entry name" value="alpha/beta-Hydrolases"/>
    <property type="match status" value="1"/>
</dbReference>
<evidence type="ECO:0000256" key="1">
    <source>
        <dbReference type="SAM" id="SignalP"/>
    </source>
</evidence>
<dbReference type="EMBL" id="JAVDTX010000007">
    <property type="protein sequence ID" value="MDR6846299.1"/>
    <property type="molecule type" value="Genomic_DNA"/>
</dbReference>
<dbReference type="InterPro" id="IPR029058">
    <property type="entry name" value="AB_hydrolase_fold"/>
</dbReference>
<dbReference type="Gene3D" id="3.40.50.1820">
    <property type="entry name" value="alpha/beta hydrolase"/>
    <property type="match status" value="1"/>
</dbReference>
<feature type="domain" description="Serine aminopeptidase S33" evidence="2">
    <location>
        <begin position="64"/>
        <end position="190"/>
    </location>
</feature>
<name>A0ABU1S5H6_9FLAO</name>
<gene>
    <name evidence="3" type="ORF">J2W95_003015</name>
</gene>
<organism evidence="3 4">
    <name type="scientific">Flavobacterium granuli</name>
    <dbReference type="NCBI Taxonomy" id="280093"/>
    <lineage>
        <taxon>Bacteria</taxon>
        <taxon>Pseudomonadati</taxon>
        <taxon>Bacteroidota</taxon>
        <taxon>Flavobacteriia</taxon>
        <taxon>Flavobacteriales</taxon>
        <taxon>Flavobacteriaceae</taxon>
        <taxon>Flavobacterium</taxon>
    </lineage>
</organism>
<dbReference type="RefSeq" id="WP_310008395.1">
    <property type="nucleotide sequence ID" value="NZ_JAVDTX010000007.1"/>
</dbReference>
<feature type="signal peptide" evidence="1">
    <location>
        <begin position="1"/>
        <end position="19"/>
    </location>
</feature>
<comment type="caution">
    <text evidence="3">The sequence shown here is derived from an EMBL/GenBank/DDBJ whole genome shotgun (WGS) entry which is preliminary data.</text>
</comment>
<evidence type="ECO:0000259" key="2">
    <source>
        <dbReference type="Pfam" id="PF12146"/>
    </source>
</evidence>
<dbReference type="PANTHER" id="PTHR12277">
    <property type="entry name" value="ALPHA/BETA HYDROLASE DOMAIN-CONTAINING PROTEIN"/>
    <property type="match status" value="1"/>
</dbReference>
<evidence type="ECO:0000313" key="4">
    <source>
        <dbReference type="Proteomes" id="UP001261871"/>
    </source>
</evidence>
<keyword evidence="1" id="KW-0732">Signal</keyword>
<dbReference type="Pfam" id="PF12146">
    <property type="entry name" value="Hydrolase_4"/>
    <property type="match status" value="1"/>
</dbReference>
<keyword evidence="4" id="KW-1185">Reference proteome</keyword>
<accession>A0ABU1S5H6</accession>
<proteinExistence type="predicted"/>
<evidence type="ECO:0000313" key="3">
    <source>
        <dbReference type="EMBL" id="MDR6846299.1"/>
    </source>
</evidence>
<protein>
    <submittedName>
        <fullName evidence="3">Pimeloyl-ACP methyl ester carboxylesterase</fullName>
    </submittedName>
</protein>
<dbReference type="InterPro" id="IPR022742">
    <property type="entry name" value="Hydrolase_4"/>
</dbReference>
<dbReference type="Proteomes" id="UP001261871">
    <property type="component" value="Unassembled WGS sequence"/>
</dbReference>
<reference evidence="3 4" key="1">
    <citation type="submission" date="2023-07" db="EMBL/GenBank/DDBJ databases">
        <title>Sorghum-associated microbial communities from plants grown in Nebraska, USA.</title>
        <authorList>
            <person name="Schachtman D."/>
        </authorList>
    </citation>
    <scope>NUCLEOTIDE SEQUENCE [LARGE SCALE GENOMIC DNA]</scope>
    <source>
        <strain evidence="3 4">BE124</strain>
    </source>
</reference>
<feature type="chain" id="PRO_5046432157" evidence="1">
    <location>
        <begin position="20"/>
        <end position="281"/>
    </location>
</feature>
<sequence>MTRLLLFFILFFASADIIAQTDNIVLKDLTWDKTAPAGMLELEIPSANSQLPAMMYTANGKEKHPTLLLLHGMPGNEKSLDIAQAVRAHGWNVIYFNYRGSWGTSGKFDFKNCVEDTKNVVAFCNKYQDSLRIDTKNIVLFGHSMGGFVCLKALEQLPQIKKGFALSAGDFYYDLKTFPDEKALTATVTKYPNYKSLNSTTLEIYLSAYRERPYYNLETDVKALKDKQIIMLDEHEWNKELAATIKSQNPKYFDYQVWDTDHSFTNKRASLTNLVLSFLDK</sequence>